<dbReference type="SUPFAM" id="SSF53474">
    <property type="entry name" value="alpha/beta-Hydrolases"/>
    <property type="match status" value="1"/>
</dbReference>
<organism evidence="2 3">
    <name type="scientific">Nocardioides mangrovi</name>
    <dbReference type="NCBI Taxonomy" id="2874580"/>
    <lineage>
        <taxon>Bacteria</taxon>
        <taxon>Bacillati</taxon>
        <taxon>Actinomycetota</taxon>
        <taxon>Actinomycetes</taxon>
        <taxon>Propionibacteriales</taxon>
        <taxon>Nocardioidaceae</taxon>
        <taxon>Nocardioides</taxon>
    </lineage>
</organism>
<evidence type="ECO:0000313" key="2">
    <source>
        <dbReference type="EMBL" id="MBZ5740458.1"/>
    </source>
</evidence>
<dbReference type="Proteomes" id="UP000780875">
    <property type="component" value="Unassembled WGS sequence"/>
</dbReference>
<accession>A0ABS7UIK0</accession>
<sequence length="360" mass="39095">MRARAHAVATLVASLVAVVTLGPALAPSAAAPRPTTAARWATVAVTTADYDLGVRHFDQAGEGAFAKVPIRLWGSISVPTGPGPYPVVVISHGAHGDGCREIDLATEWPCWQREQRNDLGLGYLGRRLAQLGVVAVAPDVNAAYTFGWGELNERRRYSDIVSTILQELQASSDGTAPADQFGVDLTGKVDTQRIALVGHSRGGFNSVRWAKSHPEVRSLFLAAPYDGGWHLPDIPTTVTVGTCDGDTGDTGATYVERSRADQRTTPMVLLTARRANHNWFNRTVVALHHDDATASEPGCARDRRPRPGEQQRWLARVVGDHLKATFLDPPKVRAYLQQDGSHTVRLEHVSTTVRVYRPRA</sequence>
<reference evidence="2 3" key="1">
    <citation type="submission" date="2021-09" db="EMBL/GenBank/DDBJ databases">
        <title>Whole genome sequence of Nocardioides sp. GBK3QG-3.</title>
        <authorList>
            <person name="Tuo L."/>
        </authorList>
    </citation>
    <scope>NUCLEOTIDE SEQUENCE [LARGE SCALE GENOMIC DNA]</scope>
    <source>
        <strain evidence="2 3">GBK3QG-3</strain>
    </source>
</reference>
<proteinExistence type="predicted"/>
<keyword evidence="1" id="KW-0732">Signal</keyword>
<evidence type="ECO:0000256" key="1">
    <source>
        <dbReference type="SAM" id="SignalP"/>
    </source>
</evidence>
<evidence type="ECO:0008006" key="4">
    <source>
        <dbReference type="Google" id="ProtNLM"/>
    </source>
</evidence>
<comment type="caution">
    <text evidence="2">The sequence shown here is derived from an EMBL/GenBank/DDBJ whole genome shotgun (WGS) entry which is preliminary data.</text>
</comment>
<dbReference type="InterPro" id="IPR029058">
    <property type="entry name" value="AB_hydrolase_fold"/>
</dbReference>
<dbReference type="Gene3D" id="3.40.50.1820">
    <property type="entry name" value="alpha/beta hydrolase"/>
    <property type="match status" value="1"/>
</dbReference>
<dbReference type="RefSeq" id="WP_224124818.1">
    <property type="nucleotide sequence ID" value="NZ_JAIQZJ010000014.1"/>
</dbReference>
<name>A0ABS7UIK0_9ACTN</name>
<feature type="signal peptide" evidence="1">
    <location>
        <begin position="1"/>
        <end position="26"/>
    </location>
</feature>
<feature type="chain" id="PRO_5047134315" description="Dienelactone hydrolase" evidence="1">
    <location>
        <begin position="27"/>
        <end position="360"/>
    </location>
</feature>
<gene>
    <name evidence="2" type="ORF">K8U61_19945</name>
</gene>
<evidence type="ECO:0000313" key="3">
    <source>
        <dbReference type="Proteomes" id="UP000780875"/>
    </source>
</evidence>
<dbReference type="EMBL" id="JAIQZJ010000014">
    <property type="protein sequence ID" value="MBZ5740458.1"/>
    <property type="molecule type" value="Genomic_DNA"/>
</dbReference>
<protein>
    <recommendedName>
        <fullName evidence="4">Dienelactone hydrolase</fullName>
    </recommendedName>
</protein>
<keyword evidence="3" id="KW-1185">Reference proteome</keyword>